<dbReference type="SUPFAM" id="SSF52821">
    <property type="entry name" value="Rhodanese/Cell cycle control phosphatase"/>
    <property type="match status" value="1"/>
</dbReference>
<dbReference type="Gene3D" id="3.40.250.10">
    <property type="entry name" value="Rhodanese-like domain"/>
    <property type="match status" value="1"/>
</dbReference>
<proteinExistence type="predicted"/>
<sequence>MTGRTATERNSAMSRRQILDLVHRFADAELNGDAAAYERLLTPDFTGIGPVGFVLDGRQWAARHDDLTNHAFEVLDPQVRLYGDAAVVTAVQRQRTTARGHDASGSFRLTLVAVRDGDRWAIANLQLSGPLRPPTAPPPSAPATGDPETISRDELRTAIAAGTAVTVDALPAPAYDRRHLPSALNLTAEDAPASAGDVLPDRAARIVVYSTDTSCTRGPDLAAELKRLGYRNVRLYADGIEDWVAAGLPIETGGGA</sequence>
<gene>
    <name evidence="3" type="ORF">F9B16_11145</name>
</gene>
<dbReference type="SUPFAM" id="SSF54427">
    <property type="entry name" value="NTF2-like"/>
    <property type="match status" value="1"/>
</dbReference>
<dbReference type="InterPro" id="IPR027843">
    <property type="entry name" value="DUF4440"/>
</dbReference>
<reference evidence="3 4" key="1">
    <citation type="submission" date="2019-09" db="EMBL/GenBank/DDBJ databases">
        <title>Actinomadura physcomitrii sp. nov., a novel actinomycete isolated from moss [Physcomitrium sphaericum (Ludw) Fuernr].</title>
        <authorList>
            <person name="Liu C."/>
            <person name="Zhuang X."/>
        </authorList>
    </citation>
    <scope>NUCLEOTIDE SEQUENCE [LARGE SCALE GENOMIC DNA]</scope>
    <source>
        <strain evidence="3 4">CYP1-1B</strain>
    </source>
</reference>
<feature type="region of interest" description="Disordered" evidence="1">
    <location>
        <begin position="128"/>
        <end position="149"/>
    </location>
</feature>
<dbReference type="InterPro" id="IPR036873">
    <property type="entry name" value="Rhodanese-like_dom_sf"/>
</dbReference>
<dbReference type="PROSITE" id="PS50206">
    <property type="entry name" value="RHODANESE_3"/>
    <property type="match status" value="1"/>
</dbReference>
<organism evidence="3 4">
    <name type="scientific">Actinomadura montaniterrae</name>
    <dbReference type="NCBI Taxonomy" id="1803903"/>
    <lineage>
        <taxon>Bacteria</taxon>
        <taxon>Bacillati</taxon>
        <taxon>Actinomycetota</taxon>
        <taxon>Actinomycetes</taxon>
        <taxon>Streptosporangiales</taxon>
        <taxon>Thermomonosporaceae</taxon>
        <taxon>Actinomadura</taxon>
    </lineage>
</organism>
<dbReference type="InterPro" id="IPR032710">
    <property type="entry name" value="NTF2-like_dom_sf"/>
</dbReference>
<evidence type="ECO:0000259" key="2">
    <source>
        <dbReference type="PROSITE" id="PS50206"/>
    </source>
</evidence>
<dbReference type="CDD" id="cd00158">
    <property type="entry name" value="RHOD"/>
    <property type="match status" value="1"/>
</dbReference>
<comment type="caution">
    <text evidence="3">The sequence shown here is derived from an EMBL/GenBank/DDBJ whole genome shotgun (WGS) entry which is preliminary data.</text>
</comment>
<dbReference type="EMBL" id="WBMR01000022">
    <property type="protein sequence ID" value="KAB2384518.1"/>
    <property type="molecule type" value="Genomic_DNA"/>
</dbReference>
<keyword evidence="4" id="KW-1185">Reference proteome</keyword>
<feature type="domain" description="Rhodanese" evidence="2">
    <location>
        <begin position="160"/>
        <end position="252"/>
    </location>
</feature>
<dbReference type="Gene3D" id="3.10.450.50">
    <property type="match status" value="1"/>
</dbReference>
<evidence type="ECO:0000256" key="1">
    <source>
        <dbReference type="SAM" id="MobiDB-lite"/>
    </source>
</evidence>
<dbReference type="Pfam" id="PF00581">
    <property type="entry name" value="Rhodanese"/>
    <property type="match status" value="1"/>
</dbReference>
<protein>
    <submittedName>
        <fullName evidence="3">DUF4440 domain-containing protein</fullName>
    </submittedName>
</protein>
<dbReference type="Proteomes" id="UP000483004">
    <property type="component" value="Unassembled WGS sequence"/>
</dbReference>
<evidence type="ECO:0000313" key="3">
    <source>
        <dbReference type="EMBL" id="KAB2384518.1"/>
    </source>
</evidence>
<dbReference type="Pfam" id="PF14534">
    <property type="entry name" value="DUF4440"/>
    <property type="match status" value="1"/>
</dbReference>
<feature type="compositionally biased region" description="Pro residues" evidence="1">
    <location>
        <begin position="131"/>
        <end position="141"/>
    </location>
</feature>
<evidence type="ECO:0000313" key="4">
    <source>
        <dbReference type="Proteomes" id="UP000483004"/>
    </source>
</evidence>
<dbReference type="AlphaFoldDB" id="A0A6L3W1T8"/>
<name>A0A6L3W1T8_9ACTN</name>
<dbReference type="SMART" id="SM00450">
    <property type="entry name" value="RHOD"/>
    <property type="match status" value="1"/>
</dbReference>
<dbReference type="InterPro" id="IPR001763">
    <property type="entry name" value="Rhodanese-like_dom"/>
</dbReference>
<dbReference type="OrthoDB" id="884581at2"/>
<accession>A0A6L3W1T8</accession>